<dbReference type="RefSeq" id="WP_042979117.1">
    <property type="nucleotide sequence ID" value="NZ_JMQC01000008.1"/>
</dbReference>
<dbReference type="PANTHER" id="PTHR37305:SF2">
    <property type="entry name" value="BACITRACIN TRANSPORT PERMEASE PROTEIN BCRB"/>
    <property type="match status" value="1"/>
</dbReference>
<feature type="transmembrane region" description="Helical" evidence="1">
    <location>
        <begin position="119"/>
        <end position="143"/>
    </location>
</feature>
<proteinExistence type="predicted"/>
<dbReference type="GO" id="GO:0005886">
    <property type="term" value="C:plasma membrane"/>
    <property type="evidence" value="ECO:0007669"/>
    <property type="project" value="UniProtKB-SubCell"/>
</dbReference>
<reference evidence="3 5" key="2">
    <citation type="submission" date="2018-08" db="EMBL/GenBank/DDBJ databases">
        <title>Bacillus clarus sp. nov. strain PS00077A.</title>
        <authorList>
            <person name="Mendez Acevedo M."/>
            <person name="Carroll L."/>
            <person name="Mukherjee M."/>
            <person name="Wiedmann M."/>
            <person name="Kovac J."/>
        </authorList>
    </citation>
    <scope>NUCLEOTIDE SEQUENCE [LARGE SCALE GENOMIC DNA]</scope>
    <source>
        <strain evidence="3 5">PS00077A</strain>
    </source>
</reference>
<keyword evidence="1" id="KW-0812">Transmembrane</keyword>
<gene>
    <name evidence="3" type="ORF">D0U04_13340</name>
    <name evidence="2" type="ORF">DJ93_455</name>
</gene>
<dbReference type="STRING" id="1405.B7492_19040"/>
<keyword evidence="5" id="KW-1185">Reference proteome</keyword>
<dbReference type="PANTHER" id="PTHR37305">
    <property type="entry name" value="INTEGRAL MEMBRANE PROTEIN-RELATED"/>
    <property type="match status" value="1"/>
</dbReference>
<reference evidence="2 4" key="1">
    <citation type="submission" date="2014-04" db="EMBL/GenBank/DDBJ databases">
        <authorList>
            <person name="Bishop-Lilly K.A."/>
            <person name="Broomall S.M."/>
            <person name="Chain P.S."/>
            <person name="Chertkov O."/>
            <person name="Coyne S.R."/>
            <person name="Daligault H.E."/>
            <person name="Davenport K.W."/>
            <person name="Erkkila T."/>
            <person name="Frey K.G."/>
            <person name="Gibbons H.S."/>
            <person name="Gu W."/>
            <person name="Jaissle J."/>
            <person name="Johnson S.L."/>
            <person name="Koroleva G.I."/>
            <person name="Ladner J.T."/>
            <person name="Lo C.-C."/>
            <person name="Minogue T.D."/>
            <person name="Munk C."/>
            <person name="Palacios G.F."/>
            <person name="Redden C.L."/>
            <person name="Rosenzweig C.N."/>
            <person name="Scholz M.B."/>
            <person name="Teshima H."/>
            <person name="Xu Y."/>
        </authorList>
    </citation>
    <scope>NUCLEOTIDE SEQUENCE [LARGE SCALE GENOMIC DNA]</scope>
    <source>
        <strain evidence="2 4">BHP</strain>
    </source>
</reference>
<sequence>MNKQLFLASLKETQKSILSYATGAALYLWLLIWIFPSMVSAKGLNELLGAMPDSVKKIVGMETPIQNVIDFLAGEYYSLLFIIILTIFSVTVTTHLIARHVDKGAMAYLLATPVSRMKIAITQAIILTLGLLIIIFVTYVAGILGAEWFLKDNNLNRELFLKINVVGGLVFLVVSAYSFLFSCICNDERKALSYSASLTIVFYVLDMVGKLSDKLEWMRNISLFTLFRPKEIAEGTYNIWPVSIGLTVGAICIFSVAIVVFRKRDLPL</sequence>
<feature type="transmembrane region" description="Helical" evidence="1">
    <location>
        <begin position="20"/>
        <end position="39"/>
    </location>
</feature>
<feature type="transmembrane region" description="Helical" evidence="1">
    <location>
        <begin position="239"/>
        <end position="261"/>
    </location>
</feature>
<comment type="caution">
    <text evidence="2">The sequence shown here is derived from an EMBL/GenBank/DDBJ whole genome shotgun (WGS) entry which is preliminary data.</text>
</comment>
<dbReference type="EMBL" id="QVOD01000014">
    <property type="protein sequence ID" value="RFT66433.1"/>
    <property type="molecule type" value="Genomic_DNA"/>
</dbReference>
<organism evidence="2 4">
    <name type="scientific">Bacillus clarus</name>
    <dbReference type="NCBI Taxonomy" id="2338372"/>
    <lineage>
        <taxon>Bacteria</taxon>
        <taxon>Bacillati</taxon>
        <taxon>Bacillota</taxon>
        <taxon>Bacilli</taxon>
        <taxon>Bacillales</taxon>
        <taxon>Bacillaceae</taxon>
        <taxon>Bacillus</taxon>
        <taxon>Bacillus cereus group</taxon>
    </lineage>
</organism>
<keyword evidence="1" id="KW-0472">Membrane</keyword>
<dbReference type="GO" id="GO:0140359">
    <property type="term" value="F:ABC-type transporter activity"/>
    <property type="evidence" value="ECO:0007669"/>
    <property type="project" value="InterPro"/>
</dbReference>
<accession>A0A090YXS5</accession>
<evidence type="ECO:0000313" key="2">
    <source>
        <dbReference type="EMBL" id="KFN03152.1"/>
    </source>
</evidence>
<dbReference type="Proteomes" id="UP000264294">
    <property type="component" value="Unassembled WGS sequence"/>
</dbReference>
<dbReference type="Pfam" id="PF12679">
    <property type="entry name" value="ABC2_membrane_2"/>
    <property type="match status" value="1"/>
</dbReference>
<dbReference type="EMBL" id="JMQC01000008">
    <property type="protein sequence ID" value="KFN03152.1"/>
    <property type="molecule type" value="Genomic_DNA"/>
</dbReference>
<keyword evidence="1" id="KW-1133">Transmembrane helix</keyword>
<name>A0A090YXS5_9BACI</name>
<evidence type="ECO:0000256" key="1">
    <source>
        <dbReference type="SAM" id="Phobius"/>
    </source>
</evidence>
<feature type="transmembrane region" description="Helical" evidence="1">
    <location>
        <begin position="163"/>
        <end position="184"/>
    </location>
</feature>
<dbReference type="AlphaFoldDB" id="A0A090YXS5"/>
<evidence type="ECO:0000313" key="5">
    <source>
        <dbReference type="Proteomes" id="UP000264294"/>
    </source>
</evidence>
<feature type="transmembrane region" description="Helical" evidence="1">
    <location>
        <begin position="191"/>
        <end position="209"/>
    </location>
</feature>
<evidence type="ECO:0000313" key="4">
    <source>
        <dbReference type="Proteomes" id="UP000029389"/>
    </source>
</evidence>
<dbReference type="Proteomes" id="UP000029389">
    <property type="component" value="Unassembled WGS sequence"/>
</dbReference>
<protein>
    <submittedName>
        <fullName evidence="3">ABC transporter permease</fullName>
    </submittedName>
    <submittedName>
        <fullName evidence="2">ABC-2 type transporter family protein</fullName>
    </submittedName>
</protein>
<feature type="transmembrane region" description="Helical" evidence="1">
    <location>
        <begin position="76"/>
        <end position="98"/>
    </location>
</feature>
<dbReference type="PATRIC" id="fig|1405.8.peg.627"/>
<evidence type="ECO:0000313" key="3">
    <source>
        <dbReference type="EMBL" id="RFT66433.1"/>
    </source>
</evidence>